<dbReference type="InterPro" id="IPR027417">
    <property type="entry name" value="P-loop_NTPase"/>
</dbReference>
<organism evidence="1 2">
    <name type="scientific">Actinomadura barringtoniae</name>
    <dbReference type="NCBI Taxonomy" id="1427535"/>
    <lineage>
        <taxon>Bacteria</taxon>
        <taxon>Bacillati</taxon>
        <taxon>Actinomycetota</taxon>
        <taxon>Actinomycetes</taxon>
        <taxon>Streptosporangiales</taxon>
        <taxon>Thermomonosporaceae</taxon>
        <taxon>Actinomadura</taxon>
    </lineage>
</organism>
<comment type="caution">
    <text evidence="1">The sequence shown here is derived from an EMBL/GenBank/DDBJ whole genome shotgun (WGS) entry which is preliminary data.</text>
</comment>
<keyword evidence="2" id="KW-1185">Reference proteome</keyword>
<dbReference type="PANTHER" id="PTHR46082:SF6">
    <property type="entry name" value="AAA+ ATPASE DOMAIN-CONTAINING PROTEIN-RELATED"/>
    <property type="match status" value="1"/>
</dbReference>
<accession>A0A939PFT2</accession>
<proteinExistence type="predicted"/>
<dbReference type="EMBL" id="JAGEOJ010000007">
    <property type="protein sequence ID" value="MBO2448934.1"/>
    <property type="molecule type" value="Genomic_DNA"/>
</dbReference>
<feature type="non-terminal residue" evidence="1">
    <location>
        <position position="508"/>
    </location>
</feature>
<dbReference type="InterPro" id="IPR011990">
    <property type="entry name" value="TPR-like_helical_dom_sf"/>
</dbReference>
<dbReference type="Pfam" id="PF13424">
    <property type="entry name" value="TPR_12"/>
    <property type="match status" value="1"/>
</dbReference>
<reference evidence="1" key="1">
    <citation type="submission" date="2021-03" db="EMBL/GenBank/DDBJ databases">
        <authorList>
            <person name="Kanchanasin P."/>
            <person name="Saeng-In P."/>
            <person name="Phongsopitanun W."/>
            <person name="Yuki M."/>
            <person name="Kudo T."/>
            <person name="Ohkuma M."/>
            <person name="Tanasupawat S."/>
        </authorList>
    </citation>
    <scope>NUCLEOTIDE SEQUENCE</scope>
    <source>
        <strain evidence="1">GKU 128</strain>
    </source>
</reference>
<dbReference type="SUPFAM" id="SSF52540">
    <property type="entry name" value="P-loop containing nucleoside triphosphate hydrolases"/>
    <property type="match status" value="1"/>
</dbReference>
<dbReference type="PANTHER" id="PTHR46082">
    <property type="entry name" value="ATP/GTP-BINDING PROTEIN-RELATED"/>
    <property type="match status" value="1"/>
</dbReference>
<dbReference type="AlphaFoldDB" id="A0A939PFT2"/>
<dbReference type="InterPro" id="IPR053137">
    <property type="entry name" value="NLR-like"/>
</dbReference>
<evidence type="ECO:0000313" key="1">
    <source>
        <dbReference type="EMBL" id="MBO2448934.1"/>
    </source>
</evidence>
<gene>
    <name evidence="1" type="ORF">J4573_17660</name>
</gene>
<dbReference type="RefSeq" id="WP_208256671.1">
    <property type="nucleotide sequence ID" value="NZ_JAGEOJ010000007.1"/>
</dbReference>
<dbReference type="Proteomes" id="UP000669179">
    <property type="component" value="Unassembled WGS sequence"/>
</dbReference>
<sequence length="508" mass="54841">MALSVAEVALAQRRPVWWVAATDPEVVASQLLGLALELGADPARAEAARVGRADPSDVLWGRLEVHQGWVLVIDNADDLRVLEASGHRVNDGNAWVRGSRAGLVLVTSRNGDMRQWGRAVELHPVGWLTDEEGGQVLLDLAPQAGSQSQAQALSTRLGGLALALHHAGSQLSSPFAQERTFTGYQQAWQDGFHAMVETRHAVDDRMVVTRTWELSLAQLTDAGTPQARPLLEVLAWFAGAVPIPISGLDHRVLGQVCDDRAVGEGLEGLLSVGLLEARLVSYNGVPAKSGDMNAVIVHPLVSETTRHRLSTSNKGAGQSASLAVQTVEAATGELDAERPADWPIWAAWLPHLNELLSHATTLLDRAMLAALAETAVEASRALIWAGAYSAALSLAEDALSSMQRLDSDHIVMLRLRFRVASGHNYLGNHAKAEQQYRAILRTEEQVLGADHPSVLNTRYEVARMVADQGNTAEAEILYRQVLADEERVLGADHPSTLTTRHEVAQMVA</sequence>
<protein>
    <submittedName>
        <fullName evidence="1">Tetratricopeptide repeat protein</fullName>
    </submittedName>
</protein>
<dbReference type="Gene3D" id="1.25.40.10">
    <property type="entry name" value="Tetratricopeptide repeat domain"/>
    <property type="match status" value="1"/>
</dbReference>
<name>A0A939PFT2_9ACTN</name>
<dbReference type="SUPFAM" id="SSF48452">
    <property type="entry name" value="TPR-like"/>
    <property type="match status" value="1"/>
</dbReference>
<dbReference type="Gene3D" id="3.40.50.300">
    <property type="entry name" value="P-loop containing nucleotide triphosphate hydrolases"/>
    <property type="match status" value="1"/>
</dbReference>
<evidence type="ECO:0000313" key="2">
    <source>
        <dbReference type="Proteomes" id="UP000669179"/>
    </source>
</evidence>